<sequence>MSEKMKVAVMEDVRKMAVWEMDVPEVGPGMVLAKIYRCNICTTDWQTWAGLRASQGRKFPWAPGHEMSGEIVAVGEGVRQDLKPGMRVGFGSQGSRGCGQCIFCRKGHPSRCINKPKELERSGVTGSFGMAQYFLVEATRVYRLADDLPFEQGGYLEPVATVVHGMKRLRVQPGDDVVVIGAGNLGLVNAQVARVYGGRVMVSEISDERCGIAKSLGFEVVNPATEDLKKRVLDFTGGKGADAVILAVGSTKANQQALEILAPMARVLLFAAGYPAPELPIDPNTVHYREWEFIGTFSADPADFEVAAKLLSERQVRVEKMISYTVPIDDVQRAFELAATPGNYRVSLSMWDQ</sequence>
<comment type="similarity">
    <text evidence="4">Belongs to the zinc-containing alcohol dehydrogenase family.</text>
</comment>
<dbReference type="InterPro" id="IPR036291">
    <property type="entry name" value="NAD(P)-bd_dom_sf"/>
</dbReference>
<dbReference type="SUPFAM" id="SSF51735">
    <property type="entry name" value="NAD(P)-binding Rossmann-fold domains"/>
    <property type="match status" value="1"/>
</dbReference>
<dbReference type="SMART" id="SM00829">
    <property type="entry name" value="PKS_ER"/>
    <property type="match status" value="1"/>
</dbReference>
<dbReference type="InterPro" id="IPR002328">
    <property type="entry name" value="ADH_Zn_CS"/>
</dbReference>
<dbReference type="InterPro" id="IPR011032">
    <property type="entry name" value="GroES-like_sf"/>
</dbReference>
<gene>
    <name evidence="6" type="ORF">IMF26_09100</name>
</gene>
<dbReference type="AlphaFoldDB" id="A0AAT9LAQ7"/>
<evidence type="ECO:0000256" key="2">
    <source>
        <dbReference type="ARBA" id="ARBA00022833"/>
    </source>
</evidence>
<protein>
    <submittedName>
        <fullName evidence="6">Zinc-binding dehydrogenase</fullName>
    </submittedName>
</protein>
<evidence type="ECO:0000256" key="3">
    <source>
        <dbReference type="ARBA" id="ARBA00023002"/>
    </source>
</evidence>
<dbReference type="EMBL" id="CP062796">
    <property type="protein sequence ID" value="QUL98186.1"/>
    <property type="molecule type" value="Genomic_DNA"/>
</dbReference>
<dbReference type="InterPro" id="IPR020843">
    <property type="entry name" value="ER"/>
</dbReference>
<dbReference type="Gene3D" id="3.40.50.720">
    <property type="entry name" value="NAD(P)-binding Rossmann-like Domain"/>
    <property type="match status" value="1"/>
</dbReference>
<dbReference type="GO" id="GO:0008270">
    <property type="term" value="F:zinc ion binding"/>
    <property type="evidence" value="ECO:0007669"/>
    <property type="project" value="InterPro"/>
</dbReference>
<dbReference type="PANTHER" id="PTHR43401:SF2">
    <property type="entry name" value="L-THREONINE 3-DEHYDROGENASE"/>
    <property type="match status" value="1"/>
</dbReference>
<evidence type="ECO:0000256" key="4">
    <source>
        <dbReference type="RuleBase" id="RU361277"/>
    </source>
</evidence>
<dbReference type="SUPFAM" id="SSF50129">
    <property type="entry name" value="GroES-like"/>
    <property type="match status" value="1"/>
</dbReference>
<reference evidence="6" key="1">
    <citation type="submission" date="2020-10" db="EMBL/GenBank/DDBJ databases">
        <authorList>
            <person name="Kadnikov V."/>
            <person name="Beletsky A.V."/>
            <person name="Mardanov A.V."/>
            <person name="Karnachuk O.V."/>
            <person name="Ravin N.V."/>
        </authorList>
    </citation>
    <scope>NUCLEOTIDE SEQUENCE</scope>
    <source>
        <strain evidence="6">Bu02</strain>
    </source>
</reference>
<organism evidence="6">
    <name type="scientific">Candidatus Fermentithermobacillus carboniphilus</name>
    <dbReference type="NCBI Taxonomy" id="3085328"/>
    <lineage>
        <taxon>Bacteria</taxon>
        <taxon>Bacillati</taxon>
        <taxon>Bacillota</taxon>
        <taxon>Candidatus Fermentithermobacillia</taxon>
        <taxon>Candidatus Fermentithermobacillales</taxon>
        <taxon>Candidatus Fermentithermobacillaceae</taxon>
        <taxon>Candidatus Fermentithermobacillus</taxon>
    </lineage>
</organism>
<dbReference type="KEGG" id="fcz:IMF26_09100"/>
<keyword evidence="1 4" id="KW-0479">Metal-binding</keyword>
<proteinExistence type="inferred from homology"/>
<evidence type="ECO:0000256" key="1">
    <source>
        <dbReference type="ARBA" id="ARBA00022723"/>
    </source>
</evidence>
<name>A0AAT9LAQ7_9FIRM</name>
<evidence type="ECO:0000259" key="5">
    <source>
        <dbReference type="SMART" id="SM00829"/>
    </source>
</evidence>
<dbReference type="GO" id="GO:0016491">
    <property type="term" value="F:oxidoreductase activity"/>
    <property type="evidence" value="ECO:0007669"/>
    <property type="project" value="UniProtKB-KW"/>
</dbReference>
<dbReference type="Pfam" id="PF00107">
    <property type="entry name" value="ADH_zinc_N"/>
    <property type="match status" value="1"/>
</dbReference>
<dbReference type="InterPro" id="IPR013149">
    <property type="entry name" value="ADH-like_C"/>
</dbReference>
<reference evidence="6" key="2">
    <citation type="journal article" date="2023" name="Biology">
        <title>Prokaryotic Life Associated with Coal-Fire Gas Vents Revealed by Metagenomics.</title>
        <authorList>
            <person name="Kadnikov V.V."/>
            <person name="Mardanov A.V."/>
            <person name="Beletsky A.V."/>
            <person name="Karnachuk O.V."/>
            <person name="Ravin N.V."/>
        </authorList>
    </citation>
    <scope>NUCLEOTIDE SEQUENCE</scope>
    <source>
        <strain evidence="6">Bu02</strain>
    </source>
</reference>
<keyword evidence="2 4" id="KW-0862">Zinc</keyword>
<dbReference type="PANTHER" id="PTHR43401">
    <property type="entry name" value="L-THREONINE 3-DEHYDROGENASE"/>
    <property type="match status" value="1"/>
</dbReference>
<dbReference type="PROSITE" id="PS00059">
    <property type="entry name" value="ADH_ZINC"/>
    <property type="match status" value="1"/>
</dbReference>
<accession>A0AAT9LAQ7</accession>
<dbReference type="InterPro" id="IPR050129">
    <property type="entry name" value="Zn_alcohol_dh"/>
</dbReference>
<comment type="cofactor">
    <cofactor evidence="4">
        <name>Zn(2+)</name>
        <dbReference type="ChEBI" id="CHEBI:29105"/>
    </cofactor>
</comment>
<keyword evidence="3" id="KW-0560">Oxidoreductase</keyword>
<dbReference type="InterPro" id="IPR013154">
    <property type="entry name" value="ADH-like_N"/>
</dbReference>
<dbReference type="Gene3D" id="3.90.180.10">
    <property type="entry name" value="Medium-chain alcohol dehydrogenases, catalytic domain"/>
    <property type="match status" value="1"/>
</dbReference>
<dbReference type="Pfam" id="PF08240">
    <property type="entry name" value="ADH_N"/>
    <property type="match status" value="1"/>
</dbReference>
<feature type="domain" description="Enoyl reductase (ER)" evidence="5">
    <location>
        <begin position="11"/>
        <end position="343"/>
    </location>
</feature>
<evidence type="ECO:0000313" key="6">
    <source>
        <dbReference type="EMBL" id="QUL98186.1"/>
    </source>
</evidence>